<dbReference type="EMBL" id="QKYV01000004">
    <property type="protein sequence ID" value="PZW40510.1"/>
    <property type="molecule type" value="Genomic_DNA"/>
</dbReference>
<feature type="signal peptide" evidence="2">
    <location>
        <begin position="1"/>
        <end position="19"/>
    </location>
</feature>
<comment type="caution">
    <text evidence="4">The sequence shown here is derived from an EMBL/GenBank/DDBJ whole genome shotgun (WGS) entry which is preliminary data.</text>
</comment>
<sequence length="160" mass="17299">MKKILLLVAFAIATQFANAQVGITGGYLNVKTDGANEGVSGFYAGIYSDLDISESFHFQPSLLYGNAEDTNFLYVPLMFKYYVANTDLNIQLGPQGTVILEDLGDFKNQVGLDLAVGAGFDLFHNVFIEARYAFKLVNEDVAGVGSTNFNTFMVGLGIGL</sequence>
<keyword evidence="5" id="KW-1185">Reference proteome</keyword>
<evidence type="ECO:0000256" key="1">
    <source>
        <dbReference type="ARBA" id="ARBA00022729"/>
    </source>
</evidence>
<dbReference type="Proteomes" id="UP000249542">
    <property type="component" value="Unassembled WGS sequence"/>
</dbReference>
<evidence type="ECO:0000313" key="5">
    <source>
        <dbReference type="Proteomes" id="UP000249542"/>
    </source>
</evidence>
<evidence type="ECO:0000259" key="3">
    <source>
        <dbReference type="Pfam" id="PF13505"/>
    </source>
</evidence>
<dbReference type="RefSeq" id="WP_111540893.1">
    <property type="nucleotide sequence ID" value="NZ_QKYV01000004.1"/>
</dbReference>
<organism evidence="4 5">
    <name type="scientific">Mesonia algae</name>
    <dbReference type="NCBI Taxonomy" id="213248"/>
    <lineage>
        <taxon>Bacteria</taxon>
        <taxon>Pseudomonadati</taxon>
        <taxon>Bacteroidota</taxon>
        <taxon>Flavobacteriia</taxon>
        <taxon>Flavobacteriales</taxon>
        <taxon>Flavobacteriaceae</taxon>
        <taxon>Mesonia</taxon>
    </lineage>
</organism>
<dbReference type="Pfam" id="PF13505">
    <property type="entry name" value="OMP_b-brl"/>
    <property type="match status" value="1"/>
</dbReference>
<gene>
    <name evidence="4" type="ORF">LX95_01573</name>
</gene>
<evidence type="ECO:0000256" key="2">
    <source>
        <dbReference type="SAM" id="SignalP"/>
    </source>
</evidence>
<feature type="domain" description="Outer membrane protein beta-barrel" evidence="3">
    <location>
        <begin position="5"/>
        <end position="157"/>
    </location>
</feature>
<reference evidence="4 5" key="1">
    <citation type="submission" date="2018-06" db="EMBL/GenBank/DDBJ databases">
        <title>Genomic Encyclopedia of Archaeal and Bacterial Type Strains, Phase II (KMG-II): from individual species to whole genera.</title>
        <authorList>
            <person name="Goeker M."/>
        </authorList>
    </citation>
    <scope>NUCLEOTIDE SEQUENCE [LARGE SCALE GENOMIC DNA]</scope>
    <source>
        <strain evidence="4 5">DSM 15361</strain>
    </source>
</reference>
<evidence type="ECO:0000313" key="4">
    <source>
        <dbReference type="EMBL" id="PZW40510.1"/>
    </source>
</evidence>
<feature type="chain" id="PRO_5016125361" evidence="2">
    <location>
        <begin position="20"/>
        <end position="160"/>
    </location>
</feature>
<name>A0A2W7JYD1_9FLAO</name>
<protein>
    <submittedName>
        <fullName evidence="4">Outer membrane protein with beta-barrel domain</fullName>
    </submittedName>
</protein>
<proteinExistence type="predicted"/>
<keyword evidence="1 2" id="KW-0732">Signal</keyword>
<dbReference type="AlphaFoldDB" id="A0A2W7JYD1"/>
<accession>A0A2W7JYD1</accession>
<dbReference type="InterPro" id="IPR027385">
    <property type="entry name" value="Beta-barrel_OMP"/>
</dbReference>